<accession>A0ABY5M7N6</accession>
<organism evidence="2 3">
    <name type="scientific">Aeromicrobium wangtongii</name>
    <dbReference type="NCBI Taxonomy" id="2969247"/>
    <lineage>
        <taxon>Bacteria</taxon>
        <taxon>Bacillati</taxon>
        <taxon>Actinomycetota</taxon>
        <taxon>Actinomycetes</taxon>
        <taxon>Propionibacteriales</taxon>
        <taxon>Nocardioidaceae</taxon>
        <taxon>Aeromicrobium</taxon>
    </lineage>
</organism>
<dbReference type="InterPro" id="IPR043148">
    <property type="entry name" value="TagF_C"/>
</dbReference>
<protein>
    <submittedName>
        <fullName evidence="2">CDP-glycerol glycerophosphotransferase family protein</fullName>
    </submittedName>
</protein>
<evidence type="ECO:0000313" key="3">
    <source>
        <dbReference type="Proteomes" id="UP001316184"/>
    </source>
</evidence>
<name>A0ABY5M7N6_9ACTN</name>
<dbReference type="Pfam" id="PF04464">
    <property type="entry name" value="Glyphos_transf"/>
    <property type="match status" value="1"/>
</dbReference>
<dbReference type="Gene3D" id="3.40.50.12580">
    <property type="match status" value="1"/>
</dbReference>
<keyword evidence="3" id="KW-1185">Reference proteome</keyword>
<sequence length="452" mass="48685">MLIVSAVVLVLGLATAPLARSGAVARPPLVANIPGQPVWVRQTPPFRFRVWAIAAAVATVLTVGCMLFAPAFAVAAAFLGLAVLGMITAIFRRYASGCDEVRAAADAFEPRIAMPYAGKVGIHIGMWSPWIERTGIPWVIVARTPALFDQLAAMYPGTPIVQGAIPASVTGAFYSHGAESNVEFINGSPATHVFLGHGDSDKPLSASERVLRYDIVAVAGQAAIDRFSAAGLDVPAEKIRVIGRPQTEGIRTGAKRMPQQPTVLYAPTWRHADDSLNVSSLAVADQIVQALLDRGCTVHFRRHFAGQNHAEAEAMIARVNEMLLADYERTKRPHWWGVEAMERPLIEAFNDVDAMVSDISGIVVDFMASTKPLVMYAAQFTDPDAFRAAHPTARAAYVIDRDLTHLDAALDAALGKDPLAAVRGQYADYYLGGPDRAQPARRFIELVEELGS</sequence>
<keyword evidence="1" id="KW-0472">Membrane</keyword>
<dbReference type="RefSeq" id="WP_232402807.1">
    <property type="nucleotide sequence ID" value="NZ_CP102173.1"/>
</dbReference>
<keyword evidence="1" id="KW-1133">Transmembrane helix</keyword>
<evidence type="ECO:0000256" key="1">
    <source>
        <dbReference type="SAM" id="Phobius"/>
    </source>
</evidence>
<reference evidence="2 3" key="1">
    <citation type="submission" date="2022-08" db="EMBL/GenBank/DDBJ databases">
        <title>novel species in genus Aeromicrobium.</title>
        <authorList>
            <person name="Ye L."/>
        </authorList>
    </citation>
    <scope>NUCLEOTIDE SEQUENCE [LARGE SCALE GENOMIC DNA]</scope>
    <source>
        <strain evidence="3">zg-Y1379</strain>
    </source>
</reference>
<gene>
    <name evidence="2" type="ORF">NQV15_00645</name>
</gene>
<proteinExistence type="predicted"/>
<dbReference type="EMBL" id="CP102173">
    <property type="protein sequence ID" value="UUP13852.1"/>
    <property type="molecule type" value="Genomic_DNA"/>
</dbReference>
<dbReference type="Proteomes" id="UP001316184">
    <property type="component" value="Chromosome"/>
</dbReference>
<dbReference type="SUPFAM" id="SSF53756">
    <property type="entry name" value="UDP-Glycosyltransferase/glycogen phosphorylase"/>
    <property type="match status" value="1"/>
</dbReference>
<keyword evidence="1" id="KW-0812">Transmembrane</keyword>
<dbReference type="InterPro" id="IPR007554">
    <property type="entry name" value="Glycerophosphate_synth"/>
</dbReference>
<evidence type="ECO:0000313" key="2">
    <source>
        <dbReference type="EMBL" id="UUP13852.1"/>
    </source>
</evidence>
<feature type="transmembrane region" description="Helical" evidence="1">
    <location>
        <begin position="51"/>
        <end position="84"/>
    </location>
</feature>